<reference evidence="1 2" key="1">
    <citation type="submission" date="2014-04" db="EMBL/GenBank/DDBJ databases">
        <authorList>
            <consortium name="DOE Joint Genome Institute"/>
            <person name="Kuo A."/>
            <person name="Kohler A."/>
            <person name="Jargeat P."/>
            <person name="Nagy L.G."/>
            <person name="Floudas D."/>
            <person name="Copeland A."/>
            <person name="Barry K.W."/>
            <person name="Cichocki N."/>
            <person name="Veneault-Fourrey C."/>
            <person name="LaButti K."/>
            <person name="Lindquist E.A."/>
            <person name="Lipzen A."/>
            <person name="Lundell T."/>
            <person name="Morin E."/>
            <person name="Murat C."/>
            <person name="Sun H."/>
            <person name="Tunlid A."/>
            <person name="Henrissat B."/>
            <person name="Grigoriev I.V."/>
            <person name="Hibbett D.S."/>
            <person name="Martin F."/>
            <person name="Nordberg H.P."/>
            <person name="Cantor M.N."/>
            <person name="Hua S.X."/>
        </authorList>
    </citation>
    <scope>NUCLEOTIDE SEQUENCE [LARGE SCALE GENOMIC DNA]</scope>
    <source>
        <strain evidence="1 2">Ve08.2h10</strain>
    </source>
</reference>
<dbReference type="OrthoDB" id="3051642at2759"/>
<evidence type="ECO:0000313" key="1">
    <source>
        <dbReference type="EMBL" id="KIK72539.1"/>
    </source>
</evidence>
<sequence length="111" mass="12172">VSSYCFSLRTGMVTCSACSQKTISLSSWEAEYIAVCHATQELVGLHALLLAVNMLPTTPHNVVLGYCRIRPAEVDKSPYQMGQPIVGRPMACSHRVRMGQGVRKSCMIWVG</sequence>
<name>A0A0D0CYL3_9AGAM</name>
<proteinExistence type="predicted"/>
<reference evidence="2" key="2">
    <citation type="submission" date="2015-01" db="EMBL/GenBank/DDBJ databases">
        <title>Evolutionary Origins and Diversification of the Mycorrhizal Mutualists.</title>
        <authorList>
            <consortium name="DOE Joint Genome Institute"/>
            <consortium name="Mycorrhizal Genomics Consortium"/>
            <person name="Kohler A."/>
            <person name="Kuo A."/>
            <person name="Nagy L.G."/>
            <person name="Floudas D."/>
            <person name="Copeland A."/>
            <person name="Barry K.W."/>
            <person name="Cichocki N."/>
            <person name="Veneault-Fourrey C."/>
            <person name="LaButti K."/>
            <person name="Lindquist E.A."/>
            <person name="Lipzen A."/>
            <person name="Lundell T."/>
            <person name="Morin E."/>
            <person name="Murat C."/>
            <person name="Riley R."/>
            <person name="Ohm R."/>
            <person name="Sun H."/>
            <person name="Tunlid A."/>
            <person name="Henrissat B."/>
            <person name="Grigoriev I.V."/>
            <person name="Hibbett D.S."/>
            <person name="Martin F."/>
        </authorList>
    </citation>
    <scope>NUCLEOTIDE SEQUENCE [LARGE SCALE GENOMIC DNA]</scope>
    <source>
        <strain evidence="2">Ve08.2h10</strain>
    </source>
</reference>
<dbReference type="InParanoid" id="A0A0D0CYL3"/>
<dbReference type="HOGENOM" id="CLU_2164437_0_0_1"/>
<dbReference type="Proteomes" id="UP000054538">
    <property type="component" value="Unassembled WGS sequence"/>
</dbReference>
<protein>
    <submittedName>
        <fullName evidence="1">Unplaced genomic scaffold scaffold_5895, whole genome shotgun sequence</fullName>
    </submittedName>
</protein>
<evidence type="ECO:0000313" key="2">
    <source>
        <dbReference type="Proteomes" id="UP000054538"/>
    </source>
</evidence>
<gene>
    <name evidence="1" type="ORF">PAXRUDRAFT_180490</name>
</gene>
<dbReference type="AlphaFoldDB" id="A0A0D0CYL3"/>
<dbReference type="EMBL" id="KN830717">
    <property type="protein sequence ID" value="KIK72539.1"/>
    <property type="molecule type" value="Genomic_DNA"/>
</dbReference>
<organism evidence="1 2">
    <name type="scientific">Paxillus rubicundulus Ve08.2h10</name>
    <dbReference type="NCBI Taxonomy" id="930991"/>
    <lineage>
        <taxon>Eukaryota</taxon>
        <taxon>Fungi</taxon>
        <taxon>Dikarya</taxon>
        <taxon>Basidiomycota</taxon>
        <taxon>Agaricomycotina</taxon>
        <taxon>Agaricomycetes</taxon>
        <taxon>Agaricomycetidae</taxon>
        <taxon>Boletales</taxon>
        <taxon>Paxilineae</taxon>
        <taxon>Paxillaceae</taxon>
        <taxon>Paxillus</taxon>
    </lineage>
</organism>
<accession>A0A0D0CYL3</accession>
<keyword evidence="2" id="KW-1185">Reference proteome</keyword>
<feature type="non-terminal residue" evidence="1">
    <location>
        <position position="1"/>
    </location>
</feature>